<dbReference type="Gene3D" id="2.60.40.10">
    <property type="entry name" value="Immunoglobulins"/>
    <property type="match status" value="2"/>
</dbReference>
<reference evidence="2" key="1">
    <citation type="submission" date="2019-08" db="EMBL/GenBank/DDBJ databases">
        <authorList>
            <person name="Kucharzyk K."/>
            <person name="Murdoch R.W."/>
            <person name="Higgins S."/>
            <person name="Loffler F."/>
        </authorList>
    </citation>
    <scope>NUCLEOTIDE SEQUENCE</scope>
</reference>
<gene>
    <name evidence="2" type="ORF">SDC9_17676</name>
</gene>
<dbReference type="InterPro" id="IPR013783">
    <property type="entry name" value="Ig-like_fold"/>
</dbReference>
<name>A0A644TZL7_9ZZZZ</name>
<accession>A0A644TZL7</accession>
<dbReference type="Pfam" id="PF18911">
    <property type="entry name" value="PKD_4"/>
    <property type="match status" value="2"/>
</dbReference>
<dbReference type="PANTHER" id="PTHR36842">
    <property type="entry name" value="PROTEIN TOLB HOMOLOG"/>
    <property type="match status" value="1"/>
</dbReference>
<evidence type="ECO:0000313" key="2">
    <source>
        <dbReference type="EMBL" id="MPL71897.1"/>
    </source>
</evidence>
<feature type="domain" description="PKD" evidence="1">
    <location>
        <begin position="28"/>
        <end position="85"/>
    </location>
</feature>
<dbReference type="InterPro" id="IPR035986">
    <property type="entry name" value="PKD_dom_sf"/>
</dbReference>
<sequence length="319" mass="35797">MASCNKEDNYPEPDFTFPDEIFSGDRFFFINKTKNATSYTWNFGDNTTSADEVPSKTYSTPGVYQVTLTAINENGSKNKTRQVEVKQKPIAPAPDFTFQYTEGNLPATVYFTNTSQHATSYAWNFGNGKSSTEVNPQTVYTTAGTYTVKLTASSEFGSVVRSKQIIIKEPAPKSVSLEFIQISELPLNESWDSFSGPDVFFKLYLDNVLVVDGTSARINDVTSSNLILCFWQLTNPLKITNFGSKITVKVYDYDFPDADDLIATIDFFPSNYTSGSDPYPQQVSRKVSNTKVHLYWEWIYTAASYMPEGMTDAKIFQGK</sequence>
<protein>
    <recommendedName>
        <fullName evidence="1">PKD domain-containing protein</fullName>
    </recommendedName>
</protein>
<dbReference type="CDD" id="cd00146">
    <property type="entry name" value="PKD"/>
    <property type="match status" value="2"/>
</dbReference>
<dbReference type="InterPro" id="IPR000601">
    <property type="entry name" value="PKD_dom"/>
</dbReference>
<organism evidence="2">
    <name type="scientific">bioreactor metagenome</name>
    <dbReference type="NCBI Taxonomy" id="1076179"/>
    <lineage>
        <taxon>unclassified sequences</taxon>
        <taxon>metagenomes</taxon>
        <taxon>ecological metagenomes</taxon>
    </lineage>
</organism>
<dbReference type="InterPro" id="IPR022409">
    <property type="entry name" value="PKD/Chitinase_dom"/>
</dbReference>
<dbReference type="SMART" id="SM00089">
    <property type="entry name" value="PKD"/>
    <property type="match status" value="2"/>
</dbReference>
<dbReference type="AlphaFoldDB" id="A0A644TZL7"/>
<comment type="caution">
    <text evidence="2">The sequence shown here is derived from an EMBL/GenBank/DDBJ whole genome shotgun (WGS) entry which is preliminary data.</text>
</comment>
<dbReference type="PANTHER" id="PTHR36842:SF1">
    <property type="entry name" value="PROTEIN TOLB"/>
    <property type="match status" value="1"/>
</dbReference>
<dbReference type="SUPFAM" id="SSF49299">
    <property type="entry name" value="PKD domain"/>
    <property type="match status" value="2"/>
</dbReference>
<proteinExistence type="predicted"/>
<evidence type="ECO:0000259" key="1">
    <source>
        <dbReference type="PROSITE" id="PS50093"/>
    </source>
</evidence>
<dbReference type="EMBL" id="VSSQ01000062">
    <property type="protein sequence ID" value="MPL71897.1"/>
    <property type="molecule type" value="Genomic_DNA"/>
</dbReference>
<feature type="domain" description="PKD" evidence="1">
    <location>
        <begin position="119"/>
        <end position="174"/>
    </location>
</feature>
<dbReference type="PROSITE" id="PS50093">
    <property type="entry name" value="PKD"/>
    <property type="match status" value="2"/>
</dbReference>